<dbReference type="InterPro" id="IPR021005">
    <property type="entry name" value="Znf_CGNR"/>
</dbReference>
<dbReference type="EMBL" id="JBHLUH010000063">
    <property type="protein sequence ID" value="MFC0531964.1"/>
    <property type="molecule type" value="Genomic_DNA"/>
</dbReference>
<dbReference type="Proteomes" id="UP001589867">
    <property type="component" value="Unassembled WGS sequence"/>
</dbReference>
<evidence type="ECO:0000259" key="1">
    <source>
        <dbReference type="Pfam" id="PF11706"/>
    </source>
</evidence>
<sequence length="189" mass="21110">MGRRTRVEVRPLPISLLVYLVNEWADAPREEAGESRSPYPDVETLRAESPEFWSRFGPIDTPLLRRVANLLHPVFEAASGDECSARLNALVAEAGMAPSLASEGWSVHEVWHTDRPDRALLAAATLTLIDQLRHEPDASRLSTCEGDACVDVYVDQSPAGRRQYCSLTCQSRHRTRAYRASRRAETPRG</sequence>
<dbReference type="RefSeq" id="WP_377257354.1">
    <property type="nucleotide sequence ID" value="NZ_JBHLUH010000063.1"/>
</dbReference>
<accession>A0ABV6MBP0</accession>
<dbReference type="InterPro" id="IPR010852">
    <property type="entry name" value="ABATE"/>
</dbReference>
<name>A0ABV6MBP0_9ACTN</name>
<reference evidence="2 3" key="1">
    <citation type="submission" date="2024-09" db="EMBL/GenBank/DDBJ databases">
        <authorList>
            <person name="Sun Q."/>
            <person name="Mori K."/>
        </authorList>
    </citation>
    <scope>NUCLEOTIDE SEQUENCE [LARGE SCALE GENOMIC DNA]</scope>
    <source>
        <strain evidence="2 3">TBRC 3947</strain>
    </source>
</reference>
<gene>
    <name evidence="2" type="ORF">ACFFIA_30370</name>
</gene>
<protein>
    <submittedName>
        <fullName evidence="2">CGNR zinc finger domain-containing protein</fullName>
    </submittedName>
</protein>
<feature type="domain" description="Zinc finger CGNR" evidence="1">
    <location>
        <begin position="140"/>
        <end position="180"/>
    </location>
</feature>
<dbReference type="InterPro" id="IPR023286">
    <property type="entry name" value="ABATE_dom_sf"/>
</dbReference>
<dbReference type="PANTHER" id="PTHR35525:SF3">
    <property type="entry name" value="BLL6575 PROTEIN"/>
    <property type="match status" value="1"/>
</dbReference>
<comment type="caution">
    <text evidence="2">The sequence shown here is derived from an EMBL/GenBank/DDBJ whole genome shotgun (WGS) entry which is preliminary data.</text>
</comment>
<keyword evidence="3" id="KW-1185">Reference proteome</keyword>
<evidence type="ECO:0000313" key="2">
    <source>
        <dbReference type="EMBL" id="MFC0531964.1"/>
    </source>
</evidence>
<dbReference type="Pfam" id="PF11706">
    <property type="entry name" value="zf-CGNR"/>
    <property type="match status" value="1"/>
</dbReference>
<dbReference type="PANTHER" id="PTHR35525">
    <property type="entry name" value="BLL6575 PROTEIN"/>
    <property type="match status" value="1"/>
</dbReference>
<evidence type="ECO:0000313" key="3">
    <source>
        <dbReference type="Proteomes" id="UP001589867"/>
    </source>
</evidence>
<organism evidence="2 3">
    <name type="scientific">Phytohabitans kaempferiae</name>
    <dbReference type="NCBI Taxonomy" id="1620943"/>
    <lineage>
        <taxon>Bacteria</taxon>
        <taxon>Bacillati</taxon>
        <taxon>Actinomycetota</taxon>
        <taxon>Actinomycetes</taxon>
        <taxon>Micromonosporales</taxon>
        <taxon>Micromonosporaceae</taxon>
    </lineage>
</organism>
<dbReference type="Gene3D" id="1.10.3300.10">
    <property type="entry name" value="Jann2411-like domain"/>
    <property type="match status" value="1"/>
</dbReference>
<proteinExistence type="predicted"/>
<dbReference type="SUPFAM" id="SSF160904">
    <property type="entry name" value="Jann2411-like"/>
    <property type="match status" value="1"/>
</dbReference>